<proteinExistence type="predicted"/>
<protein>
    <submittedName>
        <fullName evidence="1">Uncharacterized protein</fullName>
    </submittedName>
</protein>
<reference evidence="1" key="2">
    <citation type="journal article" date="2015" name="Data Brief">
        <title>Shoot transcriptome of the giant reed, Arundo donax.</title>
        <authorList>
            <person name="Barrero R.A."/>
            <person name="Guerrero F.D."/>
            <person name="Moolhuijzen P."/>
            <person name="Goolsby J.A."/>
            <person name="Tidwell J."/>
            <person name="Bellgard S.E."/>
            <person name="Bellgard M.I."/>
        </authorList>
    </citation>
    <scope>NUCLEOTIDE SEQUENCE</scope>
    <source>
        <tissue evidence="1">Shoot tissue taken approximately 20 cm above the soil surface</tissue>
    </source>
</reference>
<organism evidence="1">
    <name type="scientific">Arundo donax</name>
    <name type="common">Giant reed</name>
    <name type="synonym">Donax arundinaceus</name>
    <dbReference type="NCBI Taxonomy" id="35708"/>
    <lineage>
        <taxon>Eukaryota</taxon>
        <taxon>Viridiplantae</taxon>
        <taxon>Streptophyta</taxon>
        <taxon>Embryophyta</taxon>
        <taxon>Tracheophyta</taxon>
        <taxon>Spermatophyta</taxon>
        <taxon>Magnoliopsida</taxon>
        <taxon>Liliopsida</taxon>
        <taxon>Poales</taxon>
        <taxon>Poaceae</taxon>
        <taxon>PACMAD clade</taxon>
        <taxon>Arundinoideae</taxon>
        <taxon>Arundineae</taxon>
        <taxon>Arundo</taxon>
    </lineage>
</organism>
<accession>A0A0A9F4K7</accession>
<dbReference type="EMBL" id="GBRH01194683">
    <property type="protein sequence ID" value="JAE03213.1"/>
    <property type="molecule type" value="Transcribed_RNA"/>
</dbReference>
<name>A0A0A9F4K7_ARUDO</name>
<evidence type="ECO:0000313" key="1">
    <source>
        <dbReference type="EMBL" id="JAE03213.1"/>
    </source>
</evidence>
<dbReference type="AlphaFoldDB" id="A0A0A9F4K7"/>
<reference evidence="1" key="1">
    <citation type="submission" date="2014-09" db="EMBL/GenBank/DDBJ databases">
        <authorList>
            <person name="Magalhaes I.L.F."/>
            <person name="Oliveira U."/>
            <person name="Santos F.R."/>
            <person name="Vidigal T.H.D.A."/>
            <person name="Brescovit A.D."/>
            <person name="Santos A.J."/>
        </authorList>
    </citation>
    <scope>NUCLEOTIDE SEQUENCE</scope>
    <source>
        <tissue evidence="1">Shoot tissue taken approximately 20 cm above the soil surface</tissue>
    </source>
</reference>
<sequence length="98" mass="11516">MSICERIFLLNLMTFQDGLRIYSRPGKVQSIYLVSLPCQRVHQLHLQLPNARKVIKVKESQKGAPLGSYWSSHSCQNFLYLPIVKMHHQWQYRIISAF</sequence>